<feature type="region of interest" description="Disordered" evidence="6">
    <location>
        <begin position="1"/>
        <end position="53"/>
    </location>
</feature>
<accession>B3MJW8</accession>
<keyword evidence="3" id="KW-0812">Transmembrane</keyword>
<dbReference type="Proteomes" id="UP000007801">
    <property type="component" value="Unassembled WGS sequence"/>
</dbReference>
<dbReference type="EMBL" id="CH902620">
    <property type="protein sequence ID" value="KPU73931.1"/>
    <property type="molecule type" value="Genomic_DNA"/>
</dbReference>
<keyword evidence="3" id="KW-0472">Membrane</keyword>
<dbReference type="InterPro" id="IPR027246">
    <property type="entry name" value="Porin_Euk/Tom40"/>
</dbReference>
<dbReference type="KEGG" id="dan:6496890"/>
<name>B3MJW8_DROAN</name>
<sequence>MKNKYCRLNRKKKKDGEGGGDGGGGSKSRFGKKKQEPEPEPEPEPEEPVEEEEIMPPPLEEGQMYSYFHVGSMAKECLIKGYRLGVWELESTTKTKHDIVLASFGEGNPTLTPASGGIELYKEWPLFHAVCTWLTANAYLVDVGARADLFGGNAYATLKTTISPQEEESKFTARVKVGLDRSPGKIELIIPVYKEPLLMGYAVLAPTENSVLGYRAVYNFDEKQFAMHAFCLGYHNETTEVGLKYENFKTLRGSVFQRLGENLAFALKMTIMGAEENAQSNVAIGAQYEFSPGHLIKARLRDDTQFGIVYQARLAETVDVMYHAGCVLNDPINGEHKIGVAWSFKC</sequence>
<dbReference type="AlphaFoldDB" id="B3MJW8"/>
<dbReference type="Gene3D" id="2.40.160.10">
    <property type="entry name" value="Porin"/>
    <property type="match status" value="1"/>
</dbReference>
<evidence type="ECO:0000256" key="6">
    <source>
        <dbReference type="SAM" id="MobiDB-lite"/>
    </source>
</evidence>
<evidence type="ECO:0000256" key="1">
    <source>
        <dbReference type="ARBA" id="ARBA00004294"/>
    </source>
</evidence>
<keyword evidence="5" id="KW-0813">Transport</keyword>
<evidence type="ECO:0000313" key="7">
    <source>
        <dbReference type="EMBL" id="EDV32423.1"/>
    </source>
</evidence>
<dbReference type="EMBL" id="CH902620">
    <property type="protein sequence ID" value="EDV32423.1"/>
    <property type="molecule type" value="Genomic_DNA"/>
</dbReference>
<dbReference type="GO" id="GO:0015288">
    <property type="term" value="F:porin activity"/>
    <property type="evidence" value="ECO:0007669"/>
    <property type="project" value="UniProtKB-KW"/>
</dbReference>
<dbReference type="InterPro" id="IPR001925">
    <property type="entry name" value="Porin_Euk"/>
</dbReference>
<dbReference type="eggNOG" id="KOG3126">
    <property type="taxonomic scope" value="Eukaryota"/>
</dbReference>
<organism evidence="7 9">
    <name type="scientific">Drosophila ananassae</name>
    <name type="common">Fruit fly</name>
    <dbReference type="NCBI Taxonomy" id="7217"/>
    <lineage>
        <taxon>Eukaryota</taxon>
        <taxon>Metazoa</taxon>
        <taxon>Ecdysozoa</taxon>
        <taxon>Arthropoda</taxon>
        <taxon>Hexapoda</taxon>
        <taxon>Insecta</taxon>
        <taxon>Pterygota</taxon>
        <taxon>Neoptera</taxon>
        <taxon>Endopterygota</taxon>
        <taxon>Diptera</taxon>
        <taxon>Brachycera</taxon>
        <taxon>Muscomorpha</taxon>
        <taxon>Ephydroidea</taxon>
        <taxon>Drosophilidae</taxon>
        <taxon>Drosophila</taxon>
        <taxon>Sophophora</taxon>
    </lineage>
</organism>
<dbReference type="HOGENOM" id="CLU_840130_0_0_1"/>
<evidence type="ECO:0000256" key="2">
    <source>
        <dbReference type="ARBA" id="ARBA00007780"/>
    </source>
</evidence>
<reference evidence="7" key="2">
    <citation type="journal article" date="2008" name="Bioinformatics">
        <title>Assembly reconciliation.</title>
        <authorList>
            <person name="Zimin A.V."/>
            <person name="Smith D.R."/>
            <person name="Sutton G."/>
            <person name="Yorke J.A."/>
        </authorList>
    </citation>
    <scope>NUCLEOTIDE SEQUENCE</scope>
    <source>
        <strain evidence="7">TSC#14024-0371.13</strain>
    </source>
</reference>
<evidence type="ECO:0000256" key="5">
    <source>
        <dbReference type="ARBA" id="ARBA00023114"/>
    </source>
</evidence>
<evidence type="ECO:0000313" key="8">
    <source>
        <dbReference type="EMBL" id="KPU73931.1"/>
    </source>
</evidence>
<dbReference type="SMR" id="B3MJW8"/>
<dbReference type="CDD" id="cd07306">
    <property type="entry name" value="Porin3_VDAC"/>
    <property type="match status" value="1"/>
</dbReference>
<proteinExistence type="inferred from homology"/>
<dbReference type="PANTHER" id="PTHR11743:SF70">
    <property type="entry name" value="GH26960P-RELATED"/>
    <property type="match status" value="1"/>
</dbReference>
<comment type="similarity">
    <text evidence="2">Belongs to the eukaryotic mitochondrial porin family.</text>
</comment>
<reference evidence="7" key="3">
    <citation type="submission" date="2015-10" db="EMBL/GenBank/DDBJ databases">
        <authorList>
            <consortium name="FlyBase"/>
        </authorList>
    </citation>
    <scope>NUCLEOTIDE SEQUENCE</scope>
    <source>
        <strain evidence="7">TSC#14024-0371.13</strain>
    </source>
</reference>
<evidence type="ECO:0000256" key="3">
    <source>
        <dbReference type="ARBA" id="ARBA00022452"/>
    </source>
</evidence>
<feature type="compositionally biased region" description="Acidic residues" evidence="6">
    <location>
        <begin position="38"/>
        <end position="53"/>
    </location>
</feature>
<dbReference type="PANTHER" id="PTHR11743">
    <property type="entry name" value="VOLTAGE-DEPENDENT ANION-SELECTIVE CHANNEL"/>
    <property type="match status" value="1"/>
</dbReference>
<dbReference type="OMA" id="YKIGAWH"/>
<feature type="compositionally biased region" description="Basic residues" evidence="6">
    <location>
        <begin position="1"/>
        <end position="13"/>
    </location>
</feature>
<reference evidence="7 9" key="1">
    <citation type="journal article" date="2007" name="Nature">
        <title>Evolution of genes and genomes on the Drosophila phylogeny.</title>
        <authorList>
            <consortium name="Drosophila 12 Genomes Consortium"/>
            <person name="Clark A.G."/>
            <person name="Eisen M.B."/>
            <person name="Smith D.R."/>
            <person name="Bergman C.M."/>
            <person name="Oliver B."/>
            <person name="Markow T.A."/>
            <person name="Kaufman T.C."/>
            <person name="Kellis M."/>
            <person name="Gelbart W."/>
            <person name="Iyer V.N."/>
            <person name="Pollard D.A."/>
            <person name="Sackton T.B."/>
            <person name="Larracuente A.M."/>
            <person name="Singh N.D."/>
            <person name="Abad J.P."/>
            <person name="Abt D.N."/>
            <person name="Adryan B."/>
            <person name="Aguade M."/>
            <person name="Akashi H."/>
            <person name="Anderson W.W."/>
            <person name="Aquadro C.F."/>
            <person name="Ardell D.H."/>
            <person name="Arguello R."/>
            <person name="Artieri C.G."/>
            <person name="Barbash D.A."/>
            <person name="Barker D."/>
            <person name="Barsanti P."/>
            <person name="Batterham P."/>
            <person name="Batzoglou S."/>
            <person name="Begun D."/>
            <person name="Bhutkar A."/>
            <person name="Blanco E."/>
            <person name="Bosak S.A."/>
            <person name="Bradley R.K."/>
            <person name="Brand A.D."/>
            <person name="Brent M.R."/>
            <person name="Brooks A.N."/>
            <person name="Brown R.H."/>
            <person name="Butlin R.K."/>
            <person name="Caggese C."/>
            <person name="Calvi B.R."/>
            <person name="Bernardo de Carvalho A."/>
            <person name="Caspi A."/>
            <person name="Castrezana S."/>
            <person name="Celniker S.E."/>
            <person name="Chang J.L."/>
            <person name="Chapple C."/>
            <person name="Chatterji S."/>
            <person name="Chinwalla A."/>
            <person name="Civetta A."/>
            <person name="Clifton S.W."/>
            <person name="Comeron J.M."/>
            <person name="Costello J.C."/>
            <person name="Coyne J.A."/>
            <person name="Daub J."/>
            <person name="David R.G."/>
            <person name="Delcher A.L."/>
            <person name="Delehaunty K."/>
            <person name="Do C.B."/>
            <person name="Ebling H."/>
            <person name="Edwards K."/>
            <person name="Eickbush T."/>
            <person name="Evans J.D."/>
            <person name="Filipski A."/>
            <person name="Findeiss S."/>
            <person name="Freyhult E."/>
            <person name="Fulton L."/>
            <person name="Fulton R."/>
            <person name="Garcia A.C."/>
            <person name="Gardiner A."/>
            <person name="Garfield D.A."/>
            <person name="Garvin B.E."/>
            <person name="Gibson G."/>
            <person name="Gilbert D."/>
            <person name="Gnerre S."/>
            <person name="Godfrey J."/>
            <person name="Good R."/>
            <person name="Gotea V."/>
            <person name="Gravely B."/>
            <person name="Greenberg A.J."/>
            <person name="Griffiths-Jones S."/>
            <person name="Gross S."/>
            <person name="Guigo R."/>
            <person name="Gustafson E.A."/>
            <person name="Haerty W."/>
            <person name="Hahn M.W."/>
            <person name="Halligan D.L."/>
            <person name="Halpern A.L."/>
            <person name="Halter G.M."/>
            <person name="Han M.V."/>
            <person name="Heger A."/>
            <person name="Hillier L."/>
            <person name="Hinrichs A.S."/>
            <person name="Holmes I."/>
            <person name="Hoskins R.A."/>
            <person name="Hubisz M.J."/>
            <person name="Hultmark D."/>
            <person name="Huntley M.A."/>
            <person name="Jaffe D.B."/>
            <person name="Jagadeeshan S."/>
            <person name="Jeck W.R."/>
            <person name="Johnson J."/>
            <person name="Jones C.D."/>
            <person name="Jordan W.C."/>
            <person name="Karpen G.H."/>
            <person name="Kataoka E."/>
            <person name="Keightley P.D."/>
            <person name="Kheradpour P."/>
            <person name="Kirkness E.F."/>
            <person name="Koerich L.B."/>
            <person name="Kristiansen K."/>
            <person name="Kudrna D."/>
            <person name="Kulathinal R.J."/>
            <person name="Kumar S."/>
            <person name="Kwok R."/>
            <person name="Lander E."/>
            <person name="Langley C.H."/>
            <person name="Lapoint R."/>
            <person name="Lazzaro B.P."/>
            <person name="Lee S.J."/>
            <person name="Levesque L."/>
            <person name="Li R."/>
            <person name="Lin C.F."/>
            <person name="Lin M.F."/>
            <person name="Lindblad-Toh K."/>
            <person name="Llopart A."/>
            <person name="Long M."/>
            <person name="Low L."/>
            <person name="Lozovsky E."/>
            <person name="Lu J."/>
            <person name="Luo M."/>
            <person name="Machado C.A."/>
            <person name="Makalowski W."/>
            <person name="Marzo M."/>
            <person name="Matsuda M."/>
            <person name="Matzkin L."/>
            <person name="McAllister B."/>
            <person name="McBride C.S."/>
            <person name="McKernan B."/>
            <person name="McKernan K."/>
            <person name="Mendez-Lago M."/>
            <person name="Minx P."/>
            <person name="Mollenhauer M.U."/>
            <person name="Montooth K."/>
            <person name="Mount S.M."/>
            <person name="Mu X."/>
            <person name="Myers E."/>
            <person name="Negre B."/>
            <person name="Newfeld S."/>
            <person name="Nielsen R."/>
            <person name="Noor M.A."/>
            <person name="O'Grady P."/>
            <person name="Pachter L."/>
            <person name="Papaceit M."/>
            <person name="Parisi M.J."/>
            <person name="Parisi M."/>
            <person name="Parts L."/>
            <person name="Pedersen J.S."/>
            <person name="Pesole G."/>
            <person name="Phillippy A.M."/>
            <person name="Ponting C.P."/>
            <person name="Pop M."/>
            <person name="Porcelli D."/>
            <person name="Powell J.R."/>
            <person name="Prohaska S."/>
            <person name="Pruitt K."/>
            <person name="Puig M."/>
            <person name="Quesneville H."/>
            <person name="Ram K.R."/>
            <person name="Rand D."/>
            <person name="Rasmussen M.D."/>
            <person name="Reed L.K."/>
            <person name="Reenan R."/>
            <person name="Reily A."/>
            <person name="Remington K.A."/>
            <person name="Rieger T.T."/>
            <person name="Ritchie M.G."/>
            <person name="Robin C."/>
            <person name="Rogers Y.H."/>
            <person name="Rohde C."/>
            <person name="Rozas J."/>
            <person name="Rubenfield M.J."/>
            <person name="Ruiz A."/>
            <person name="Russo S."/>
            <person name="Salzberg S.L."/>
            <person name="Sanchez-Gracia A."/>
            <person name="Saranga D.J."/>
            <person name="Sato H."/>
            <person name="Schaeffer S.W."/>
            <person name="Schatz M.C."/>
            <person name="Schlenke T."/>
            <person name="Schwartz R."/>
            <person name="Segarra C."/>
            <person name="Singh R.S."/>
            <person name="Sirot L."/>
            <person name="Sirota M."/>
            <person name="Sisneros N.B."/>
            <person name="Smith C.D."/>
            <person name="Smith T.F."/>
            <person name="Spieth J."/>
            <person name="Stage D.E."/>
            <person name="Stark A."/>
            <person name="Stephan W."/>
            <person name="Strausberg R.L."/>
            <person name="Strempel S."/>
            <person name="Sturgill D."/>
            <person name="Sutton G."/>
            <person name="Sutton G.G."/>
            <person name="Tao W."/>
            <person name="Teichmann S."/>
            <person name="Tobari Y.N."/>
            <person name="Tomimura Y."/>
            <person name="Tsolas J.M."/>
            <person name="Valente V.L."/>
            <person name="Venter E."/>
            <person name="Venter J.C."/>
            <person name="Vicario S."/>
            <person name="Vieira F.G."/>
            <person name="Vilella A.J."/>
            <person name="Villasante A."/>
            <person name="Walenz B."/>
            <person name="Wang J."/>
            <person name="Wasserman M."/>
            <person name="Watts T."/>
            <person name="Wilson D."/>
            <person name="Wilson R.K."/>
            <person name="Wing R.A."/>
            <person name="Wolfner M.F."/>
            <person name="Wong A."/>
            <person name="Wong G.K."/>
            <person name="Wu C.I."/>
            <person name="Wu G."/>
            <person name="Yamamoto D."/>
            <person name="Yang H.P."/>
            <person name="Yang S.P."/>
            <person name="Yorke J.A."/>
            <person name="Yoshida K."/>
            <person name="Zdobnov E."/>
            <person name="Zhang P."/>
            <person name="Zhang Y."/>
            <person name="Zimin A.V."/>
            <person name="Baldwin J."/>
            <person name="Abdouelleil A."/>
            <person name="Abdulkadir J."/>
            <person name="Abebe A."/>
            <person name="Abera B."/>
            <person name="Abreu J."/>
            <person name="Acer S.C."/>
            <person name="Aftuck L."/>
            <person name="Alexander A."/>
            <person name="An P."/>
            <person name="Anderson E."/>
            <person name="Anderson S."/>
            <person name="Arachi H."/>
            <person name="Azer M."/>
            <person name="Bachantsang P."/>
            <person name="Barry A."/>
            <person name="Bayul T."/>
            <person name="Berlin A."/>
            <person name="Bessette D."/>
            <person name="Bloom T."/>
            <person name="Blye J."/>
            <person name="Boguslavskiy L."/>
            <person name="Bonnet C."/>
            <person name="Boukhgalter B."/>
            <person name="Bourzgui I."/>
            <person name="Brown A."/>
            <person name="Cahill P."/>
            <person name="Channer S."/>
            <person name="Cheshatsang Y."/>
            <person name="Chuda L."/>
            <person name="Citroen M."/>
            <person name="Collymore A."/>
            <person name="Cooke P."/>
            <person name="Costello M."/>
            <person name="D'Aco K."/>
            <person name="Daza R."/>
            <person name="De Haan G."/>
            <person name="DeGray S."/>
            <person name="DeMaso C."/>
            <person name="Dhargay N."/>
            <person name="Dooley K."/>
            <person name="Dooley E."/>
            <person name="Doricent M."/>
            <person name="Dorje P."/>
            <person name="Dorjee K."/>
            <person name="Dupes A."/>
            <person name="Elong R."/>
            <person name="Falk J."/>
            <person name="Farina A."/>
            <person name="Faro S."/>
            <person name="Ferguson D."/>
            <person name="Fisher S."/>
            <person name="Foley C.D."/>
            <person name="Franke A."/>
            <person name="Friedrich D."/>
            <person name="Gadbois L."/>
            <person name="Gearin G."/>
            <person name="Gearin C.R."/>
            <person name="Giannoukos G."/>
            <person name="Goode T."/>
            <person name="Graham J."/>
            <person name="Grandbois E."/>
            <person name="Grewal S."/>
            <person name="Gyaltsen K."/>
            <person name="Hafez N."/>
            <person name="Hagos B."/>
            <person name="Hall J."/>
            <person name="Henson C."/>
            <person name="Hollinger A."/>
            <person name="Honan T."/>
            <person name="Huard M.D."/>
            <person name="Hughes L."/>
            <person name="Hurhula B."/>
            <person name="Husby M.E."/>
            <person name="Kamat A."/>
            <person name="Kanga B."/>
            <person name="Kashin S."/>
            <person name="Khazanovich D."/>
            <person name="Kisner P."/>
            <person name="Lance K."/>
            <person name="Lara M."/>
            <person name="Lee W."/>
            <person name="Lennon N."/>
            <person name="Letendre F."/>
            <person name="LeVine R."/>
            <person name="Lipovsky A."/>
            <person name="Liu X."/>
            <person name="Liu J."/>
            <person name="Liu S."/>
            <person name="Lokyitsang T."/>
            <person name="Lokyitsang Y."/>
            <person name="Lubonja R."/>
            <person name="Lui A."/>
            <person name="MacDonald P."/>
            <person name="Magnisalis V."/>
            <person name="Maru K."/>
            <person name="Matthews C."/>
            <person name="McCusker W."/>
            <person name="McDonough S."/>
            <person name="Mehta T."/>
            <person name="Meldrim J."/>
            <person name="Meneus L."/>
            <person name="Mihai O."/>
            <person name="Mihalev A."/>
            <person name="Mihova T."/>
            <person name="Mittelman R."/>
            <person name="Mlenga V."/>
            <person name="Montmayeur A."/>
            <person name="Mulrain L."/>
            <person name="Navidi A."/>
            <person name="Naylor J."/>
            <person name="Negash T."/>
            <person name="Nguyen T."/>
            <person name="Nguyen N."/>
            <person name="Nicol R."/>
            <person name="Norbu C."/>
            <person name="Norbu N."/>
            <person name="Novod N."/>
            <person name="O'Neill B."/>
            <person name="Osman S."/>
            <person name="Markiewicz E."/>
            <person name="Oyono O.L."/>
            <person name="Patti C."/>
            <person name="Phunkhang P."/>
            <person name="Pierre F."/>
            <person name="Priest M."/>
            <person name="Raghuraman S."/>
            <person name="Rege F."/>
            <person name="Reyes R."/>
            <person name="Rise C."/>
            <person name="Rogov P."/>
            <person name="Ross K."/>
            <person name="Ryan E."/>
            <person name="Settipalli S."/>
            <person name="Shea T."/>
            <person name="Sherpa N."/>
            <person name="Shi L."/>
            <person name="Shih D."/>
            <person name="Sparrow T."/>
            <person name="Spaulding J."/>
            <person name="Stalker J."/>
            <person name="Stange-Thomann N."/>
            <person name="Stavropoulos S."/>
            <person name="Stone C."/>
            <person name="Strader C."/>
            <person name="Tesfaye S."/>
            <person name="Thomson T."/>
            <person name="Thoulutsang Y."/>
            <person name="Thoulutsang D."/>
            <person name="Topham K."/>
            <person name="Topping I."/>
            <person name="Tsamla T."/>
            <person name="Vassiliev H."/>
            <person name="Vo A."/>
            <person name="Wangchuk T."/>
            <person name="Wangdi T."/>
            <person name="Weiand M."/>
            <person name="Wilkinson J."/>
            <person name="Wilson A."/>
            <person name="Yadav S."/>
            <person name="Young G."/>
            <person name="Yu Q."/>
            <person name="Zembek L."/>
            <person name="Zhong D."/>
            <person name="Zimmer A."/>
            <person name="Zwirko Z."/>
            <person name="Jaffe D.B."/>
            <person name="Alvarez P."/>
            <person name="Brockman W."/>
            <person name="Butler J."/>
            <person name="Chin C."/>
            <person name="Gnerre S."/>
            <person name="Grabherr M."/>
            <person name="Kleber M."/>
            <person name="Mauceli E."/>
            <person name="MacCallum I."/>
        </authorList>
    </citation>
    <scope>NUCLEOTIDE SEQUENCE [LARGE SCALE GENOMIC DNA]</scope>
    <source>
        <strain evidence="7">TSC#14024-0371.13</strain>
        <strain evidence="9">Tucson 14024-0371.13</strain>
    </source>
</reference>
<keyword evidence="3" id="KW-1134">Transmembrane beta strand</keyword>
<keyword evidence="5" id="KW-0626">Porin</keyword>
<comment type="subcellular location">
    <subcellularLocation>
        <location evidence="1">Mitochondrion outer membrane</location>
    </subcellularLocation>
</comment>
<keyword evidence="4" id="KW-0496">Mitochondrion</keyword>
<dbReference type="InterPro" id="IPR023614">
    <property type="entry name" value="Porin_dom_sf"/>
</dbReference>
<evidence type="ECO:0000313" key="9">
    <source>
        <dbReference type="Proteomes" id="UP000007801"/>
    </source>
</evidence>
<protein>
    <submittedName>
        <fullName evidence="7">Uncharacterized protein, isoform A</fullName>
    </submittedName>
    <submittedName>
        <fullName evidence="8">Uncharacterized protein, isoform B</fullName>
    </submittedName>
</protein>
<dbReference type="STRING" id="7217.B3MJW8"/>
<keyword evidence="4" id="KW-1000">Mitochondrion outer membrane</keyword>
<dbReference type="OrthoDB" id="7827681at2759"/>
<dbReference type="GO" id="GO:0008308">
    <property type="term" value="F:voltage-gated monoatomic anion channel activity"/>
    <property type="evidence" value="ECO:0007669"/>
    <property type="project" value="InterPro"/>
</dbReference>
<keyword evidence="9" id="KW-1185">Reference proteome</keyword>
<dbReference type="Pfam" id="PF01459">
    <property type="entry name" value="Porin_3"/>
    <property type="match status" value="1"/>
</dbReference>
<dbReference type="GO" id="GO:0005741">
    <property type="term" value="C:mitochondrial outer membrane"/>
    <property type="evidence" value="ECO:0007669"/>
    <property type="project" value="UniProtKB-SubCell"/>
</dbReference>
<dbReference type="GeneID" id="6496890"/>
<dbReference type="GO" id="GO:0046930">
    <property type="term" value="C:pore complex"/>
    <property type="evidence" value="ECO:0007669"/>
    <property type="project" value="UniProtKB-KW"/>
</dbReference>
<evidence type="ECO:0000256" key="4">
    <source>
        <dbReference type="ARBA" id="ARBA00022787"/>
    </source>
</evidence>
<gene>
    <name evidence="7" type="primary">Dana\GF14062</name>
    <name evidence="7" type="synonym">dana_GLEANR_14823</name>
    <name evidence="7" type="ORF">GF14062</name>
</gene>
<keyword evidence="5" id="KW-0406">Ion transport</keyword>